<evidence type="ECO:0000313" key="7">
    <source>
        <dbReference type="EMBL" id="AKD54156.1"/>
    </source>
</evidence>
<protein>
    <submittedName>
        <fullName evidence="7">MFS transporter</fullName>
    </submittedName>
</protein>
<evidence type="ECO:0000259" key="6">
    <source>
        <dbReference type="PROSITE" id="PS50850"/>
    </source>
</evidence>
<dbReference type="Proteomes" id="UP000033054">
    <property type="component" value="Chromosome"/>
</dbReference>
<feature type="transmembrane region" description="Helical" evidence="5">
    <location>
        <begin position="223"/>
        <end position="246"/>
    </location>
</feature>
<dbReference type="PANTHER" id="PTHR23514">
    <property type="entry name" value="BYPASS OF STOP CODON PROTEIN 6"/>
    <property type="match status" value="1"/>
</dbReference>
<dbReference type="HOGENOM" id="CLU_035309_1_1_10"/>
<accession>A0A0E3V623</accession>
<dbReference type="RefSeq" id="WP_046375753.1">
    <property type="nucleotide sequence ID" value="NZ_CP010429.1"/>
</dbReference>
<feature type="transmembrane region" description="Helical" evidence="5">
    <location>
        <begin position="21"/>
        <end position="40"/>
    </location>
</feature>
<dbReference type="InterPro" id="IPR020846">
    <property type="entry name" value="MFS_dom"/>
</dbReference>
<keyword evidence="4 5" id="KW-0472">Membrane</keyword>
<proteinExistence type="predicted"/>
<feature type="transmembrane region" description="Helical" evidence="5">
    <location>
        <begin position="317"/>
        <end position="335"/>
    </location>
</feature>
<dbReference type="EMBL" id="CP010429">
    <property type="protein sequence ID" value="AKD54156.1"/>
    <property type="molecule type" value="Genomic_DNA"/>
</dbReference>
<sequence length="399" mass="41793">MNVNLATSTANVLKARLATQLIFFVCGLGMASWAPMVPLAKDRLALNDAHLGLLLLLLGAGAMLMMPTSGWLVSRFGSRLVMVCAALVMALTIPLLLLLLSTTAMAITLFMFGSAIGAIDVAMNAHGVQVQNLYGKPIMSSLHGLFSVGGLFGSLGLGFLIKLGLNPVYAIGSISLLMVIISLTQYKQLFSVDVEQQIMAQFATVEKKPTAGKQRFTWLHSSVIFLGLMCLAVFLAEGAILDWSAIFLRDSKGIDPEFAGSGYAAFSVAMATMRLAGDKLVTRLNGKTVVVGGSLLGAVGLAFAVLSPWVFGTLVGFVLLGLGAANIVPIFFSAAGRLPGISPTVSIPAITTIGYTGLLAGPALLGFIAYHFSLSIALGFIVLLLVVVALGYQVYGKTN</sequence>
<dbReference type="SUPFAM" id="SSF103473">
    <property type="entry name" value="MFS general substrate transporter"/>
    <property type="match status" value="1"/>
</dbReference>
<dbReference type="Pfam" id="PF07690">
    <property type="entry name" value="MFS_1"/>
    <property type="match status" value="1"/>
</dbReference>
<dbReference type="GO" id="GO:0016020">
    <property type="term" value="C:membrane"/>
    <property type="evidence" value="ECO:0007669"/>
    <property type="project" value="UniProtKB-SubCell"/>
</dbReference>
<feature type="transmembrane region" description="Helical" evidence="5">
    <location>
        <begin position="289"/>
        <end position="311"/>
    </location>
</feature>
<dbReference type="InterPro" id="IPR051788">
    <property type="entry name" value="MFS_Transporter"/>
</dbReference>
<feature type="domain" description="Major facilitator superfamily (MFS) profile" evidence="6">
    <location>
        <begin position="15"/>
        <end position="399"/>
    </location>
</feature>
<keyword evidence="3 5" id="KW-1133">Transmembrane helix</keyword>
<dbReference type="InterPro" id="IPR011701">
    <property type="entry name" value="MFS"/>
</dbReference>
<feature type="transmembrane region" description="Helical" evidence="5">
    <location>
        <begin position="167"/>
        <end position="186"/>
    </location>
</feature>
<keyword evidence="8" id="KW-1185">Reference proteome</keyword>
<evidence type="ECO:0000256" key="4">
    <source>
        <dbReference type="ARBA" id="ARBA00023136"/>
    </source>
</evidence>
<evidence type="ECO:0000256" key="5">
    <source>
        <dbReference type="SAM" id="Phobius"/>
    </source>
</evidence>
<evidence type="ECO:0000313" key="8">
    <source>
        <dbReference type="Proteomes" id="UP000033054"/>
    </source>
</evidence>
<comment type="subcellular location">
    <subcellularLocation>
        <location evidence="1">Membrane</location>
        <topology evidence="1">Multi-pass membrane protein</topology>
    </subcellularLocation>
</comment>
<dbReference type="PROSITE" id="PS50850">
    <property type="entry name" value="MFS"/>
    <property type="match status" value="1"/>
</dbReference>
<dbReference type="KEGG" id="srd:SD10_03770"/>
<reference evidence="7 8" key="1">
    <citation type="journal article" date="2014" name="Curr. Microbiol.">
        <title>Spirosoma radiotolerans sp. nov., a gamma-radiation-resistant bacterium isolated from gamma ray-irradiated soil.</title>
        <authorList>
            <person name="Lee J.J."/>
            <person name="Srinivasan S."/>
            <person name="Lim S."/>
            <person name="Joe M."/>
            <person name="Im S."/>
            <person name="Bae S.I."/>
            <person name="Park K.R."/>
            <person name="Han J.H."/>
            <person name="Park S.H."/>
            <person name="Joo B.M."/>
            <person name="Park S.J."/>
            <person name="Kim M.K."/>
        </authorList>
    </citation>
    <scope>NUCLEOTIDE SEQUENCE [LARGE SCALE GENOMIC DNA]</scope>
    <source>
        <strain evidence="7 8">DG5A</strain>
    </source>
</reference>
<evidence type="ECO:0000256" key="2">
    <source>
        <dbReference type="ARBA" id="ARBA00022692"/>
    </source>
</evidence>
<feature type="transmembrane region" description="Helical" evidence="5">
    <location>
        <begin position="347"/>
        <end position="370"/>
    </location>
</feature>
<evidence type="ECO:0000256" key="3">
    <source>
        <dbReference type="ARBA" id="ARBA00022989"/>
    </source>
</evidence>
<keyword evidence="2 5" id="KW-0812">Transmembrane</keyword>
<feature type="transmembrane region" description="Helical" evidence="5">
    <location>
        <begin position="52"/>
        <end position="73"/>
    </location>
</feature>
<evidence type="ECO:0000256" key="1">
    <source>
        <dbReference type="ARBA" id="ARBA00004141"/>
    </source>
</evidence>
<feature type="transmembrane region" description="Helical" evidence="5">
    <location>
        <begin position="105"/>
        <end position="123"/>
    </location>
</feature>
<dbReference type="PATRIC" id="fig|1379870.5.peg.820"/>
<feature type="transmembrane region" description="Helical" evidence="5">
    <location>
        <begin position="80"/>
        <end position="99"/>
    </location>
</feature>
<feature type="transmembrane region" description="Helical" evidence="5">
    <location>
        <begin position="376"/>
        <end position="395"/>
    </location>
</feature>
<dbReference type="Gene3D" id="1.20.1250.20">
    <property type="entry name" value="MFS general substrate transporter like domains"/>
    <property type="match status" value="2"/>
</dbReference>
<name>A0A0E3V623_9BACT</name>
<dbReference type="CDD" id="cd17393">
    <property type="entry name" value="MFS_MosC_like"/>
    <property type="match status" value="1"/>
</dbReference>
<feature type="transmembrane region" description="Helical" evidence="5">
    <location>
        <begin position="144"/>
        <end position="161"/>
    </location>
</feature>
<dbReference type="STRING" id="1379870.SD10_03770"/>
<dbReference type="InterPro" id="IPR036259">
    <property type="entry name" value="MFS_trans_sf"/>
</dbReference>
<dbReference type="PANTHER" id="PTHR23514:SF13">
    <property type="entry name" value="INNER MEMBRANE PROTEIN YBJJ"/>
    <property type="match status" value="1"/>
</dbReference>
<dbReference type="AlphaFoldDB" id="A0A0E3V623"/>
<gene>
    <name evidence="7" type="ORF">SD10_03770</name>
</gene>
<dbReference type="GO" id="GO:0022857">
    <property type="term" value="F:transmembrane transporter activity"/>
    <property type="evidence" value="ECO:0007669"/>
    <property type="project" value="InterPro"/>
</dbReference>
<organism evidence="7 8">
    <name type="scientific">Spirosoma radiotolerans</name>
    <dbReference type="NCBI Taxonomy" id="1379870"/>
    <lineage>
        <taxon>Bacteria</taxon>
        <taxon>Pseudomonadati</taxon>
        <taxon>Bacteroidota</taxon>
        <taxon>Cytophagia</taxon>
        <taxon>Cytophagales</taxon>
        <taxon>Cytophagaceae</taxon>
        <taxon>Spirosoma</taxon>
    </lineage>
</organism>
<dbReference type="OrthoDB" id="9809599at2"/>